<organism evidence="4 5">
    <name type="scientific">Aldrovandia affinis</name>
    <dbReference type="NCBI Taxonomy" id="143900"/>
    <lineage>
        <taxon>Eukaryota</taxon>
        <taxon>Metazoa</taxon>
        <taxon>Chordata</taxon>
        <taxon>Craniata</taxon>
        <taxon>Vertebrata</taxon>
        <taxon>Euteleostomi</taxon>
        <taxon>Actinopterygii</taxon>
        <taxon>Neopterygii</taxon>
        <taxon>Teleostei</taxon>
        <taxon>Notacanthiformes</taxon>
        <taxon>Halosauridae</taxon>
        <taxon>Aldrovandia</taxon>
    </lineage>
</organism>
<dbReference type="Pfam" id="PF00078">
    <property type="entry name" value="RVT_1"/>
    <property type="match status" value="1"/>
</dbReference>
<dbReference type="GO" id="GO:0004523">
    <property type="term" value="F:RNA-DNA hybrid ribonuclease activity"/>
    <property type="evidence" value="ECO:0007669"/>
    <property type="project" value="UniProtKB-EC"/>
</dbReference>
<accession>A0AAD7X158</accession>
<dbReference type="PROSITE" id="PS50878">
    <property type="entry name" value="RT_POL"/>
    <property type="match status" value="1"/>
</dbReference>
<name>A0AAD7X158_9TELE</name>
<dbReference type="InterPro" id="IPR043502">
    <property type="entry name" value="DNA/RNA_pol_sf"/>
</dbReference>
<reference evidence="4" key="1">
    <citation type="journal article" date="2023" name="Science">
        <title>Genome structures resolve the early diversification of teleost fishes.</title>
        <authorList>
            <person name="Parey E."/>
            <person name="Louis A."/>
            <person name="Montfort J."/>
            <person name="Bouchez O."/>
            <person name="Roques C."/>
            <person name="Iampietro C."/>
            <person name="Lluch J."/>
            <person name="Castinel A."/>
            <person name="Donnadieu C."/>
            <person name="Desvignes T."/>
            <person name="Floi Bucao C."/>
            <person name="Jouanno E."/>
            <person name="Wen M."/>
            <person name="Mejri S."/>
            <person name="Dirks R."/>
            <person name="Jansen H."/>
            <person name="Henkel C."/>
            <person name="Chen W.J."/>
            <person name="Zahm M."/>
            <person name="Cabau C."/>
            <person name="Klopp C."/>
            <person name="Thompson A.W."/>
            <person name="Robinson-Rechavi M."/>
            <person name="Braasch I."/>
            <person name="Lecointre G."/>
            <person name="Bobe J."/>
            <person name="Postlethwait J.H."/>
            <person name="Berthelot C."/>
            <person name="Roest Crollius H."/>
            <person name="Guiguen Y."/>
        </authorList>
    </citation>
    <scope>NUCLEOTIDE SEQUENCE</scope>
    <source>
        <strain evidence="4">NC1722</strain>
    </source>
</reference>
<evidence type="ECO:0000259" key="3">
    <source>
        <dbReference type="PROSITE" id="PS50878"/>
    </source>
</evidence>
<dbReference type="PANTHER" id="PTHR33064">
    <property type="entry name" value="POL PROTEIN"/>
    <property type="match status" value="1"/>
</dbReference>
<evidence type="ECO:0000256" key="2">
    <source>
        <dbReference type="ARBA" id="ARBA00012180"/>
    </source>
</evidence>
<dbReference type="InterPro" id="IPR051320">
    <property type="entry name" value="Viral_Replic_Matur_Polypro"/>
</dbReference>
<keyword evidence="5" id="KW-1185">Reference proteome</keyword>
<feature type="domain" description="Reverse transcriptase" evidence="3">
    <location>
        <begin position="1"/>
        <end position="67"/>
    </location>
</feature>
<gene>
    <name evidence="4" type="ORF">AAFF_G00285230</name>
</gene>
<sequence length="116" mass="12590">MEKVLQPVPASACVVYLDDILVHASTYAAVLTSLRTVFELIAKANLRLNSVKCSLFCQQTSFLGHIVSESGVSTDLAKVEAMEKLSSPMSTSEVLSFLGLASYYRRFIAGFANIAH</sequence>
<dbReference type="PANTHER" id="PTHR33064:SF37">
    <property type="entry name" value="RIBONUCLEASE H"/>
    <property type="match status" value="1"/>
</dbReference>
<evidence type="ECO:0000256" key="1">
    <source>
        <dbReference type="ARBA" id="ARBA00010879"/>
    </source>
</evidence>
<dbReference type="Gene3D" id="3.30.70.270">
    <property type="match status" value="2"/>
</dbReference>
<dbReference type="AlphaFoldDB" id="A0AAD7X158"/>
<evidence type="ECO:0000313" key="5">
    <source>
        <dbReference type="Proteomes" id="UP001221898"/>
    </source>
</evidence>
<protein>
    <recommendedName>
        <fullName evidence="2">ribonuclease H</fullName>
        <ecNumber evidence="2">3.1.26.4</ecNumber>
    </recommendedName>
</protein>
<comment type="similarity">
    <text evidence="1">Belongs to the beta type-B retroviral polymerase family. HERV class-II K(HML-2) pol subfamily.</text>
</comment>
<dbReference type="EC" id="3.1.26.4" evidence="2"/>
<dbReference type="SUPFAM" id="SSF56672">
    <property type="entry name" value="DNA/RNA polymerases"/>
    <property type="match status" value="1"/>
</dbReference>
<comment type="caution">
    <text evidence="4">The sequence shown here is derived from an EMBL/GenBank/DDBJ whole genome shotgun (WGS) entry which is preliminary data.</text>
</comment>
<dbReference type="InterPro" id="IPR043128">
    <property type="entry name" value="Rev_trsase/Diguanyl_cyclase"/>
</dbReference>
<dbReference type="Proteomes" id="UP001221898">
    <property type="component" value="Unassembled WGS sequence"/>
</dbReference>
<dbReference type="EMBL" id="JAINUG010000004">
    <property type="protein sequence ID" value="KAJ8417296.1"/>
    <property type="molecule type" value="Genomic_DNA"/>
</dbReference>
<proteinExistence type="inferred from homology"/>
<evidence type="ECO:0000313" key="4">
    <source>
        <dbReference type="EMBL" id="KAJ8417296.1"/>
    </source>
</evidence>
<dbReference type="InterPro" id="IPR000477">
    <property type="entry name" value="RT_dom"/>
</dbReference>